<keyword evidence="10" id="KW-1185">Reference proteome</keyword>
<evidence type="ECO:0000313" key="10">
    <source>
        <dbReference type="Proteomes" id="UP001305702"/>
    </source>
</evidence>
<dbReference type="GO" id="GO:0042781">
    <property type="term" value="F:3'-tRNA processing endoribonuclease activity"/>
    <property type="evidence" value="ECO:0007669"/>
    <property type="project" value="TreeGrafter"/>
</dbReference>
<evidence type="ECO:0000256" key="5">
    <source>
        <dbReference type="ARBA" id="ARBA00022801"/>
    </source>
</evidence>
<dbReference type="InterPro" id="IPR000100">
    <property type="entry name" value="RNase_P"/>
</dbReference>
<evidence type="ECO:0000256" key="2">
    <source>
        <dbReference type="ARBA" id="ARBA00022694"/>
    </source>
</evidence>
<dbReference type="GO" id="GO:0000049">
    <property type="term" value="F:tRNA binding"/>
    <property type="evidence" value="ECO:0007669"/>
    <property type="project" value="UniProtKB-UniRule"/>
</dbReference>
<dbReference type="HAMAP" id="MF_00227">
    <property type="entry name" value="RNase_P"/>
    <property type="match status" value="1"/>
</dbReference>
<dbReference type="PANTHER" id="PTHR33992">
    <property type="entry name" value="RIBONUCLEASE P PROTEIN COMPONENT"/>
    <property type="match status" value="1"/>
</dbReference>
<dbReference type="PANTHER" id="PTHR33992:SF1">
    <property type="entry name" value="RIBONUCLEASE P PROTEIN COMPONENT"/>
    <property type="match status" value="1"/>
</dbReference>
<comment type="function">
    <text evidence="1 7">RNaseP catalyzes the removal of the 5'-leader sequence from pre-tRNA to produce the mature 5'-terminus. It can also cleave other RNA substrates such as 4.5S RNA. The protein component plays an auxiliary but essential role in vivo by binding to the 5'-leader sequence and broadening the substrate specificity of the ribozyme.</text>
</comment>
<dbReference type="FunFam" id="3.30.230.10:FF:000021">
    <property type="entry name" value="Ribonuclease P protein component"/>
    <property type="match status" value="1"/>
</dbReference>
<dbReference type="NCBIfam" id="TIGR00188">
    <property type="entry name" value="rnpA"/>
    <property type="match status" value="1"/>
</dbReference>
<keyword evidence="2 7" id="KW-0819">tRNA processing</keyword>
<keyword evidence="4 7" id="KW-0255">Endonuclease</keyword>
<evidence type="ECO:0000256" key="1">
    <source>
        <dbReference type="ARBA" id="ARBA00002663"/>
    </source>
</evidence>
<dbReference type="Gene3D" id="3.30.230.10">
    <property type="match status" value="1"/>
</dbReference>
<dbReference type="GO" id="GO:0030677">
    <property type="term" value="C:ribonuclease P complex"/>
    <property type="evidence" value="ECO:0007669"/>
    <property type="project" value="TreeGrafter"/>
</dbReference>
<sequence length="120" mass="13979">MHKENRLAKKEDFQKVYRYGKSMANRQFVLYYMARPQIEAFRLGVSVSKKLGNAVVRNRLRRMMKEIIRLNKDRIPSGFDFILIARKPAADIDYSEMEKNVLHVLKKATMLTAKSSSPKG</sequence>
<evidence type="ECO:0000256" key="4">
    <source>
        <dbReference type="ARBA" id="ARBA00022759"/>
    </source>
</evidence>
<comment type="subunit">
    <text evidence="7">Consists of a catalytic RNA component (M1 or rnpB) and a protein subunit.</text>
</comment>
<dbReference type="KEGG" id="paun:MJA45_28585"/>
<dbReference type="Proteomes" id="UP001305702">
    <property type="component" value="Chromosome"/>
</dbReference>
<evidence type="ECO:0000256" key="8">
    <source>
        <dbReference type="NCBIfam" id="TIGR00188"/>
    </source>
</evidence>
<dbReference type="EC" id="3.1.26.5" evidence="7 8"/>
<organism evidence="9 10">
    <name type="scientific">Paenibacillus aurantius</name>
    <dbReference type="NCBI Taxonomy" id="2918900"/>
    <lineage>
        <taxon>Bacteria</taxon>
        <taxon>Bacillati</taxon>
        <taxon>Bacillota</taxon>
        <taxon>Bacilli</taxon>
        <taxon>Bacillales</taxon>
        <taxon>Paenibacillaceae</taxon>
        <taxon>Paenibacillus</taxon>
    </lineage>
</organism>
<evidence type="ECO:0000313" key="9">
    <source>
        <dbReference type="EMBL" id="WNQ11504.1"/>
    </source>
</evidence>
<dbReference type="RefSeq" id="WP_315605280.1">
    <property type="nucleotide sequence ID" value="NZ_CP130318.1"/>
</dbReference>
<gene>
    <name evidence="7 9" type="primary">rnpA</name>
    <name evidence="9" type="ORF">MJA45_28585</name>
</gene>
<evidence type="ECO:0000256" key="3">
    <source>
        <dbReference type="ARBA" id="ARBA00022722"/>
    </source>
</evidence>
<dbReference type="InterPro" id="IPR020568">
    <property type="entry name" value="Ribosomal_Su5_D2-typ_SF"/>
</dbReference>
<reference evidence="9 10" key="1">
    <citation type="submission" date="2022-02" db="EMBL/GenBank/DDBJ databases">
        <title>Paenibacillus sp. MBLB1776 Whole Genome Shotgun Sequencing.</title>
        <authorList>
            <person name="Hwang C.Y."/>
            <person name="Cho E.-S."/>
            <person name="Seo M.-J."/>
        </authorList>
    </citation>
    <scope>NUCLEOTIDE SEQUENCE [LARGE SCALE GENOMIC DNA]</scope>
    <source>
        <strain evidence="9 10">MBLB1776</strain>
    </source>
</reference>
<comment type="catalytic activity">
    <reaction evidence="7">
        <text>Endonucleolytic cleavage of RNA, removing 5'-extranucleotides from tRNA precursor.</text>
        <dbReference type="EC" id="3.1.26.5"/>
    </reaction>
</comment>
<dbReference type="SUPFAM" id="SSF54211">
    <property type="entry name" value="Ribosomal protein S5 domain 2-like"/>
    <property type="match status" value="1"/>
</dbReference>
<keyword evidence="6 7" id="KW-0694">RNA-binding</keyword>
<evidence type="ECO:0000256" key="6">
    <source>
        <dbReference type="ARBA" id="ARBA00022884"/>
    </source>
</evidence>
<dbReference type="GO" id="GO:0004526">
    <property type="term" value="F:ribonuclease P activity"/>
    <property type="evidence" value="ECO:0007669"/>
    <property type="project" value="UniProtKB-UniRule"/>
</dbReference>
<dbReference type="InterPro" id="IPR014721">
    <property type="entry name" value="Ribsml_uS5_D2-typ_fold_subgr"/>
</dbReference>
<dbReference type="EMBL" id="CP130318">
    <property type="protein sequence ID" value="WNQ11504.1"/>
    <property type="molecule type" value="Genomic_DNA"/>
</dbReference>
<dbReference type="AlphaFoldDB" id="A0AA96RHU9"/>
<dbReference type="Pfam" id="PF00825">
    <property type="entry name" value="Ribonuclease_P"/>
    <property type="match status" value="1"/>
</dbReference>
<keyword evidence="3 7" id="KW-0540">Nuclease</keyword>
<comment type="similarity">
    <text evidence="7">Belongs to the RnpA family.</text>
</comment>
<accession>A0AA96RHU9</accession>
<proteinExistence type="inferred from homology"/>
<dbReference type="InterPro" id="IPR020539">
    <property type="entry name" value="RNase_P_CS"/>
</dbReference>
<dbReference type="PROSITE" id="PS00648">
    <property type="entry name" value="RIBONUCLEASE_P"/>
    <property type="match status" value="1"/>
</dbReference>
<keyword evidence="5 7" id="KW-0378">Hydrolase</keyword>
<protein>
    <recommendedName>
        <fullName evidence="7 8">Ribonuclease P protein component</fullName>
        <shortName evidence="7">RNase P protein</shortName>
        <shortName evidence="7">RNaseP protein</shortName>
        <ecNumber evidence="7 8">3.1.26.5</ecNumber>
    </recommendedName>
    <alternativeName>
        <fullName evidence="7">Protein C5</fullName>
    </alternativeName>
</protein>
<name>A0AA96RHU9_9BACL</name>
<dbReference type="GO" id="GO:0001682">
    <property type="term" value="P:tRNA 5'-leader removal"/>
    <property type="evidence" value="ECO:0007669"/>
    <property type="project" value="UniProtKB-UniRule"/>
</dbReference>
<evidence type="ECO:0000256" key="7">
    <source>
        <dbReference type="HAMAP-Rule" id="MF_00227"/>
    </source>
</evidence>